<evidence type="ECO:0000313" key="4">
    <source>
        <dbReference type="Proteomes" id="UP000509346"/>
    </source>
</evidence>
<dbReference type="OrthoDB" id="166762at2157"/>
<gene>
    <name evidence="3" type="ORF">HZS54_03220</name>
</gene>
<dbReference type="RefSeq" id="WP_179920525.1">
    <property type="nucleotide sequence ID" value="NZ_CP058909.1"/>
</dbReference>
<evidence type="ECO:0000313" key="3">
    <source>
        <dbReference type="EMBL" id="QLH80703.1"/>
    </source>
</evidence>
<feature type="domain" description="SWIM-type" evidence="2">
    <location>
        <begin position="54"/>
        <end position="86"/>
    </location>
</feature>
<evidence type="ECO:0000256" key="1">
    <source>
        <dbReference type="PROSITE-ProRule" id="PRU00325"/>
    </source>
</evidence>
<protein>
    <submittedName>
        <fullName evidence="3">SWIM zinc finger family protein</fullName>
    </submittedName>
</protein>
<proteinExistence type="predicted"/>
<dbReference type="KEGG" id="hpel:HZS54_03220"/>
<reference evidence="3 4" key="1">
    <citation type="submission" date="2020-07" db="EMBL/GenBank/DDBJ databases">
        <title>Halosimplex litoreum sp. nov. and Halosimplex rubrum sp. nov., isolated from different salt environments.</title>
        <authorList>
            <person name="Cui H."/>
        </authorList>
    </citation>
    <scope>NUCLEOTIDE SEQUENCE [LARGE SCALE GENOMIC DNA]</scope>
    <source>
        <strain evidence="3 4">R2</strain>
    </source>
</reference>
<accession>A0A7D5P4L8</accession>
<dbReference type="Pfam" id="PF04434">
    <property type="entry name" value="SWIM"/>
    <property type="match status" value="1"/>
</dbReference>
<organism evidence="3 4">
    <name type="scientific">Halosimplex pelagicum</name>
    <dbReference type="NCBI Taxonomy" id="869886"/>
    <lineage>
        <taxon>Archaea</taxon>
        <taxon>Methanobacteriati</taxon>
        <taxon>Methanobacteriota</taxon>
        <taxon>Stenosarchaea group</taxon>
        <taxon>Halobacteria</taxon>
        <taxon>Halobacteriales</taxon>
        <taxon>Haloarculaceae</taxon>
        <taxon>Halosimplex</taxon>
    </lineage>
</organism>
<keyword evidence="1" id="KW-0863">Zinc-finger</keyword>
<dbReference type="PROSITE" id="PS50966">
    <property type="entry name" value="ZF_SWIM"/>
    <property type="match status" value="1"/>
</dbReference>
<dbReference type="GeneID" id="56081567"/>
<dbReference type="GO" id="GO:0008270">
    <property type="term" value="F:zinc ion binding"/>
    <property type="evidence" value="ECO:0007669"/>
    <property type="project" value="UniProtKB-KW"/>
</dbReference>
<dbReference type="AlphaFoldDB" id="A0A7D5P4L8"/>
<dbReference type="InterPro" id="IPR007527">
    <property type="entry name" value="Znf_SWIM"/>
</dbReference>
<evidence type="ECO:0000259" key="2">
    <source>
        <dbReference type="PROSITE" id="PS50966"/>
    </source>
</evidence>
<keyword evidence="1" id="KW-0479">Metal-binding</keyword>
<sequence length="220" mass="24185">MSETRTPTQVRRTALAPDVRRLDERAARAWTERMAVRPLGGGRYAVDSASGATYVVDLPAGTCTCPDHQLRGERCKHLRRVGIEITTRRVPAPGKRAAVCDACGVDTFVPEREGPPDLCGACRLEPGDVARDREADDRLVVARVTPARASEVLIEGVGETVADYATNEGYPADDLVVEAVYLGDLARRESPRRYSFPLSRLERVDDAEIVDRNLRERVTG</sequence>
<dbReference type="Proteomes" id="UP000509346">
    <property type="component" value="Chromosome"/>
</dbReference>
<keyword evidence="1" id="KW-0862">Zinc</keyword>
<dbReference type="EMBL" id="CP058909">
    <property type="protein sequence ID" value="QLH80703.1"/>
    <property type="molecule type" value="Genomic_DNA"/>
</dbReference>
<keyword evidence="4" id="KW-1185">Reference proteome</keyword>
<name>A0A7D5P4L8_9EURY</name>